<dbReference type="CDD" id="cd13856">
    <property type="entry name" value="CuRO_1_Tv-LCC_like"/>
    <property type="match status" value="1"/>
</dbReference>
<evidence type="ECO:0000256" key="6">
    <source>
        <dbReference type="ARBA" id="ARBA00023180"/>
    </source>
</evidence>
<proteinExistence type="inferred from homology"/>
<keyword evidence="2" id="KW-0479">Metal-binding</keyword>
<dbReference type="PANTHER" id="PTHR11709:SF511">
    <property type="entry name" value="LACCASE"/>
    <property type="match status" value="1"/>
</dbReference>
<dbReference type="InterPro" id="IPR045087">
    <property type="entry name" value="Cu-oxidase_fam"/>
</dbReference>
<evidence type="ECO:0000313" key="11">
    <source>
        <dbReference type="EMBL" id="KDR67203.1"/>
    </source>
</evidence>
<sequence>MLLSALVLLTLSLDACGSSYPSVGHRETLHIVNKMVSPDGFQRSAVLVQGVLPAPMIKGTKGDNFRLNVVNQLTDDSMERGTSIHWHGLLQRGSSWADGAAGVTQCPIAQNHSFEYAFNTGNQAGTFWYHSHFGTQYCDGLRGPLVVYDPHDPYKYMYDESTIITLGEWYHLPSPSVGIIAVADSTLINGKGRYIGGPLVDLSVVHIEYGRRYRFRLISVSCSPNFMFSIDSHELTVIEADGESTLPARVGSIQMFSGQRYSFVLHANKKVDNYWIRALPSSGHNGLSTGYANATNSAILRYKGASLTHPTTPPVAPSNLLRERDLHPLVNPQAPGHPWPGGADVHINLNLSLGPTGFAVNGKSFSEPPIPVLLQMLSGARTAKELLPAGAVYTLPRHKVVELSIPGGLIGGPHPFHLHGHSFSVIQGAGMDALPNYVNPVRRDVVSIGDAGSNVTIRFKTDNPGPWIFHCHIDFHLKEGLAIVFAEDPANAGSSVHPVAWDELCPIYNALPPSSTSIHLVPSST</sequence>
<dbReference type="GO" id="GO:0016491">
    <property type="term" value="F:oxidoreductase activity"/>
    <property type="evidence" value="ECO:0007669"/>
    <property type="project" value="UniProtKB-KW"/>
</dbReference>
<feature type="domain" description="Plastocyanin-like" evidence="9">
    <location>
        <begin position="368"/>
        <end position="490"/>
    </location>
</feature>
<evidence type="ECO:0000313" key="12">
    <source>
        <dbReference type="Proteomes" id="UP000027222"/>
    </source>
</evidence>
<keyword evidence="3" id="KW-0560">Oxidoreductase</keyword>
<dbReference type="InterPro" id="IPR011706">
    <property type="entry name" value="Cu-oxidase_C"/>
</dbReference>
<evidence type="ECO:0000256" key="2">
    <source>
        <dbReference type="ARBA" id="ARBA00022723"/>
    </source>
</evidence>
<dbReference type="PROSITE" id="PS00079">
    <property type="entry name" value="MULTICOPPER_OXIDASE1"/>
    <property type="match status" value="2"/>
</dbReference>
<dbReference type="FunFam" id="2.60.40.420:FF:000045">
    <property type="entry name" value="Laccase 2"/>
    <property type="match status" value="1"/>
</dbReference>
<dbReference type="CDD" id="cd13903">
    <property type="entry name" value="CuRO_3_Tv-LCC_like"/>
    <property type="match status" value="1"/>
</dbReference>
<evidence type="ECO:0000256" key="5">
    <source>
        <dbReference type="ARBA" id="ARBA00023157"/>
    </source>
</evidence>
<protein>
    <recommendedName>
        <fullName evidence="13">Laccase</fullName>
    </recommendedName>
</protein>
<evidence type="ECO:0000256" key="4">
    <source>
        <dbReference type="ARBA" id="ARBA00023008"/>
    </source>
</evidence>
<dbReference type="STRING" id="685588.A0A067SKA5"/>
<evidence type="ECO:0000259" key="10">
    <source>
        <dbReference type="Pfam" id="PF07732"/>
    </source>
</evidence>
<dbReference type="PROSITE" id="PS00080">
    <property type="entry name" value="MULTICOPPER_OXIDASE2"/>
    <property type="match status" value="1"/>
</dbReference>
<dbReference type="HOGENOM" id="CLU_006504_2_1_1"/>
<evidence type="ECO:0000256" key="7">
    <source>
        <dbReference type="SAM" id="SignalP"/>
    </source>
</evidence>
<evidence type="ECO:0000256" key="3">
    <source>
        <dbReference type="ARBA" id="ARBA00023002"/>
    </source>
</evidence>
<keyword evidence="12" id="KW-1185">Reference proteome</keyword>
<feature type="domain" description="Plastocyanin-like" evidence="10">
    <location>
        <begin position="33"/>
        <end position="151"/>
    </location>
</feature>
<reference evidence="12" key="1">
    <citation type="journal article" date="2014" name="Proc. Natl. Acad. Sci. U.S.A.">
        <title>Extensive sampling of basidiomycete genomes demonstrates inadequacy of the white-rot/brown-rot paradigm for wood decay fungi.</title>
        <authorList>
            <person name="Riley R."/>
            <person name="Salamov A.A."/>
            <person name="Brown D.W."/>
            <person name="Nagy L.G."/>
            <person name="Floudas D."/>
            <person name="Held B.W."/>
            <person name="Levasseur A."/>
            <person name="Lombard V."/>
            <person name="Morin E."/>
            <person name="Otillar R."/>
            <person name="Lindquist E.A."/>
            <person name="Sun H."/>
            <person name="LaButti K.M."/>
            <person name="Schmutz J."/>
            <person name="Jabbour D."/>
            <person name="Luo H."/>
            <person name="Baker S.E."/>
            <person name="Pisabarro A.G."/>
            <person name="Walton J.D."/>
            <person name="Blanchette R.A."/>
            <person name="Henrissat B."/>
            <person name="Martin F."/>
            <person name="Cullen D."/>
            <person name="Hibbett D.S."/>
            <person name="Grigoriev I.V."/>
        </authorList>
    </citation>
    <scope>NUCLEOTIDE SEQUENCE [LARGE SCALE GENOMIC DNA]</scope>
    <source>
        <strain evidence="12">CBS 339.88</strain>
    </source>
</reference>
<dbReference type="Gene3D" id="2.60.40.420">
    <property type="entry name" value="Cupredoxins - blue copper proteins"/>
    <property type="match status" value="3"/>
</dbReference>
<feature type="domain" description="Plastocyanin-like" evidence="8">
    <location>
        <begin position="160"/>
        <end position="305"/>
    </location>
</feature>
<feature type="chain" id="PRO_5001645940" description="Laccase" evidence="7">
    <location>
        <begin position="18"/>
        <end position="525"/>
    </location>
</feature>
<evidence type="ECO:0000259" key="9">
    <source>
        <dbReference type="Pfam" id="PF07731"/>
    </source>
</evidence>
<dbReference type="PANTHER" id="PTHR11709">
    <property type="entry name" value="MULTI-COPPER OXIDASE"/>
    <property type="match status" value="1"/>
</dbReference>
<dbReference type="InterPro" id="IPR002355">
    <property type="entry name" value="Cu_oxidase_Cu_BS"/>
</dbReference>
<dbReference type="OrthoDB" id="2121828at2759"/>
<dbReference type="InterPro" id="IPR011707">
    <property type="entry name" value="Cu-oxidase-like_N"/>
</dbReference>
<dbReference type="InterPro" id="IPR001117">
    <property type="entry name" value="Cu-oxidase_2nd"/>
</dbReference>
<dbReference type="EMBL" id="KL142417">
    <property type="protein sequence ID" value="KDR67203.1"/>
    <property type="molecule type" value="Genomic_DNA"/>
</dbReference>
<name>A0A067SKA5_GALM3</name>
<dbReference type="Proteomes" id="UP000027222">
    <property type="component" value="Unassembled WGS sequence"/>
</dbReference>
<dbReference type="AlphaFoldDB" id="A0A067SKA5"/>
<evidence type="ECO:0000256" key="1">
    <source>
        <dbReference type="ARBA" id="ARBA00010609"/>
    </source>
</evidence>
<dbReference type="Pfam" id="PF07731">
    <property type="entry name" value="Cu-oxidase_2"/>
    <property type="match status" value="1"/>
</dbReference>
<evidence type="ECO:0000259" key="8">
    <source>
        <dbReference type="Pfam" id="PF00394"/>
    </source>
</evidence>
<dbReference type="GO" id="GO:0005507">
    <property type="term" value="F:copper ion binding"/>
    <property type="evidence" value="ECO:0007669"/>
    <property type="project" value="InterPro"/>
</dbReference>
<keyword evidence="5" id="KW-1015">Disulfide bond</keyword>
<comment type="similarity">
    <text evidence="1">Belongs to the multicopper oxidase family.</text>
</comment>
<dbReference type="InterPro" id="IPR008972">
    <property type="entry name" value="Cupredoxin"/>
</dbReference>
<gene>
    <name evidence="11" type="ORF">GALMADRAFT_1358802</name>
</gene>
<dbReference type="SUPFAM" id="SSF49503">
    <property type="entry name" value="Cupredoxins"/>
    <property type="match status" value="3"/>
</dbReference>
<keyword evidence="7" id="KW-0732">Signal</keyword>
<accession>A0A067SKA5</accession>
<dbReference type="InterPro" id="IPR033138">
    <property type="entry name" value="Cu_oxidase_CS"/>
</dbReference>
<dbReference type="Pfam" id="PF00394">
    <property type="entry name" value="Cu-oxidase"/>
    <property type="match status" value="1"/>
</dbReference>
<feature type="signal peptide" evidence="7">
    <location>
        <begin position="1"/>
        <end position="17"/>
    </location>
</feature>
<evidence type="ECO:0008006" key="13">
    <source>
        <dbReference type="Google" id="ProtNLM"/>
    </source>
</evidence>
<keyword evidence="6" id="KW-0325">Glycoprotein</keyword>
<organism evidence="11 12">
    <name type="scientific">Galerina marginata (strain CBS 339.88)</name>
    <dbReference type="NCBI Taxonomy" id="685588"/>
    <lineage>
        <taxon>Eukaryota</taxon>
        <taxon>Fungi</taxon>
        <taxon>Dikarya</taxon>
        <taxon>Basidiomycota</taxon>
        <taxon>Agaricomycotina</taxon>
        <taxon>Agaricomycetes</taxon>
        <taxon>Agaricomycetidae</taxon>
        <taxon>Agaricales</taxon>
        <taxon>Agaricineae</taxon>
        <taxon>Strophariaceae</taxon>
        <taxon>Galerina</taxon>
    </lineage>
</organism>
<dbReference type="Pfam" id="PF07732">
    <property type="entry name" value="Cu-oxidase_3"/>
    <property type="match status" value="1"/>
</dbReference>
<keyword evidence="4" id="KW-0186">Copper</keyword>